<comment type="similarity">
    <text evidence="4">Belongs to the glutamate synthase family.</text>
</comment>
<dbReference type="EC" id="1.4.1.13" evidence="5"/>
<evidence type="ECO:0000256" key="15">
    <source>
        <dbReference type="ARBA" id="ARBA00023164"/>
    </source>
</evidence>
<keyword evidence="15" id="KW-0314">Glutamate biosynthesis</keyword>
<dbReference type="CDD" id="cd00713">
    <property type="entry name" value="GltS"/>
    <property type="match status" value="1"/>
</dbReference>
<dbReference type="InterPro" id="IPR050711">
    <property type="entry name" value="ET-N_metabolism_enzyme"/>
</dbReference>
<organism evidence="22 23">
    <name type="scientific">Candidatus Omnitrophus magneticus</name>
    <dbReference type="NCBI Taxonomy" id="1609969"/>
    <lineage>
        <taxon>Bacteria</taxon>
        <taxon>Pseudomonadati</taxon>
        <taxon>Candidatus Omnitrophota</taxon>
        <taxon>Candidatus Omnitrophus</taxon>
    </lineage>
</organism>
<keyword evidence="10" id="KW-0274">FAD</keyword>
<evidence type="ECO:0000313" key="22">
    <source>
        <dbReference type="EMBL" id="KJJ85160.1"/>
    </source>
</evidence>
<keyword evidence="11" id="KW-0315">Glutamine amidotransferase</keyword>
<evidence type="ECO:0000256" key="10">
    <source>
        <dbReference type="ARBA" id="ARBA00022827"/>
    </source>
</evidence>
<evidence type="ECO:0000256" key="3">
    <source>
        <dbReference type="ARBA" id="ARBA00001974"/>
    </source>
</evidence>
<dbReference type="Pfam" id="PF01645">
    <property type="entry name" value="Glu_synthase"/>
    <property type="match status" value="1"/>
</dbReference>
<evidence type="ECO:0000256" key="8">
    <source>
        <dbReference type="ARBA" id="ARBA00022643"/>
    </source>
</evidence>
<evidence type="ECO:0000256" key="12">
    <source>
        <dbReference type="ARBA" id="ARBA00023002"/>
    </source>
</evidence>
<dbReference type="FunFam" id="2.160.20.60:FF:000001">
    <property type="entry name" value="Glutamate synthase, large subunit"/>
    <property type="match status" value="1"/>
</dbReference>
<evidence type="ECO:0000256" key="20">
    <source>
        <dbReference type="ARBA" id="ARBA00079921"/>
    </source>
</evidence>
<evidence type="ECO:0000256" key="18">
    <source>
        <dbReference type="ARBA" id="ARBA00048151"/>
    </source>
</evidence>
<dbReference type="FunFam" id="3.60.20.10:FF:000001">
    <property type="entry name" value="Glutamate synthase, large subunit"/>
    <property type="match status" value="1"/>
</dbReference>
<dbReference type="PANTHER" id="PTHR11938:SF133">
    <property type="entry name" value="GLUTAMATE SYNTHASE (NADH)"/>
    <property type="match status" value="1"/>
</dbReference>
<dbReference type="SUPFAM" id="SSF51395">
    <property type="entry name" value="FMN-linked oxidoreductases"/>
    <property type="match status" value="1"/>
</dbReference>
<evidence type="ECO:0000259" key="21">
    <source>
        <dbReference type="PROSITE" id="PS51278"/>
    </source>
</evidence>
<dbReference type="InterPro" id="IPR017932">
    <property type="entry name" value="GATase_2_dom"/>
</dbReference>
<dbReference type="InterPro" id="IPR002489">
    <property type="entry name" value="Glu_synth_asu_C"/>
</dbReference>
<accession>A0A0F0CUS0</accession>
<evidence type="ECO:0000256" key="16">
    <source>
        <dbReference type="ARBA" id="ARBA00023291"/>
    </source>
</evidence>
<feature type="domain" description="Glutamine amidotransferase type-2" evidence="21">
    <location>
        <begin position="21"/>
        <end position="417"/>
    </location>
</feature>
<dbReference type="GO" id="GO:0046872">
    <property type="term" value="F:metal ion binding"/>
    <property type="evidence" value="ECO:0007669"/>
    <property type="project" value="UniProtKB-KW"/>
</dbReference>
<keyword evidence="9" id="KW-0479">Metal-binding</keyword>
<dbReference type="EMBL" id="JYNY01000212">
    <property type="protein sequence ID" value="KJJ85160.1"/>
    <property type="molecule type" value="Genomic_DNA"/>
</dbReference>
<evidence type="ECO:0000256" key="1">
    <source>
        <dbReference type="ARBA" id="ARBA00001917"/>
    </source>
</evidence>
<evidence type="ECO:0000256" key="4">
    <source>
        <dbReference type="ARBA" id="ARBA00009716"/>
    </source>
</evidence>
<keyword evidence="12" id="KW-0560">Oxidoreductase</keyword>
<evidence type="ECO:0000256" key="5">
    <source>
        <dbReference type="ARBA" id="ARBA00012079"/>
    </source>
</evidence>
<dbReference type="CDD" id="cd02808">
    <property type="entry name" value="GltS_FMN"/>
    <property type="match status" value="1"/>
</dbReference>
<keyword evidence="13" id="KW-0408">Iron</keyword>
<dbReference type="Gene3D" id="3.60.20.10">
    <property type="entry name" value="Glutamine Phosphoribosylpyrophosphate, subunit 1, domain 1"/>
    <property type="match status" value="1"/>
</dbReference>
<evidence type="ECO:0000256" key="9">
    <source>
        <dbReference type="ARBA" id="ARBA00022723"/>
    </source>
</evidence>
<dbReference type="PROSITE" id="PS51278">
    <property type="entry name" value="GATASE_TYPE_2"/>
    <property type="match status" value="1"/>
</dbReference>
<dbReference type="SUPFAM" id="SSF69336">
    <property type="entry name" value="Alpha subunit of glutamate synthase, C-terminal domain"/>
    <property type="match status" value="1"/>
</dbReference>
<comment type="cofactor">
    <cofactor evidence="2">
        <name>[3Fe-4S] cluster</name>
        <dbReference type="ChEBI" id="CHEBI:21137"/>
    </cofactor>
</comment>
<dbReference type="GO" id="GO:0051538">
    <property type="term" value="F:3 iron, 4 sulfur cluster binding"/>
    <property type="evidence" value="ECO:0007669"/>
    <property type="project" value="UniProtKB-KW"/>
</dbReference>
<evidence type="ECO:0000256" key="6">
    <source>
        <dbReference type="ARBA" id="ARBA00022605"/>
    </source>
</evidence>
<reference evidence="22 23" key="1">
    <citation type="submission" date="2015-02" db="EMBL/GenBank/DDBJ databases">
        <title>Single-cell genomics of uncultivated deep-branching MTB reveals a conserved set of magnetosome genes.</title>
        <authorList>
            <person name="Kolinko S."/>
            <person name="Richter M."/>
            <person name="Glockner F.O."/>
            <person name="Brachmann A."/>
            <person name="Schuler D."/>
        </authorList>
    </citation>
    <scope>NUCLEOTIDE SEQUENCE [LARGE SCALE GENOMIC DNA]</scope>
    <source>
        <strain evidence="22">SKK-01</strain>
    </source>
</reference>
<dbReference type="CDD" id="cd00982">
    <property type="entry name" value="gltB_C"/>
    <property type="match status" value="1"/>
</dbReference>
<dbReference type="Gene3D" id="3.20.20.70">
    <property type="entry name" value="Aldolase class I"/>
    <property type="match status" value="2"/>
</dbReference>
<dbReference type="PATRIC" id="fig|1609969.3.peg.1050"/>
<dbReference type="Pfam" id="PF00310">
    <property type="entry name" value="GATase_2"/>
    <property type="match status" value="1"/>
</dbReference>
<keyword evidence="14" id="KW-0411">Iron-sulfur</keyword>
<keyword evidence="6" id="KW-0028">Amino-acid biosynthesis</keyword>
<comment type="caution">
    <text evidence="22">The sequence shown here is derived from an EMBL/GenBank/DDBJ whole genome shotgun (WGS) entry which is preliminary data.</text>
</comment>
<keyword evidence="23" id="KW-1185">Reference proteome</keyword>
<dbReference type="Gene3D" id="2.160.20.60">
    <property type="entry name" value="Glutamate synthase, alpha subunit, C-terminal domain"/>
    <property type="match status" value="1"/>
</dbReference>
<dbReference type="InterPro" id="IPR029055">
    <property type="entry name" value="Ntn_hydrolases_N"/>
</dbReference>
<dbReference type="Pfam" id="PF04898">
    <property type="entry name" value="Glu_syn_central"/>
    <property type="match status" value="1"/>
</dbReference>
<gene>
    <name evidence="22" type="ORF">OMAG_000982</name>
</gene>
<evidence type="ECO:0000256" key="17">
    <source>
        <dbReference type="ARBA" id="ARBA00037898"/>
    </source>
</evidence>
<sequence>MSNFFPKAQGLYDPSFEHDSCGVGFVCNISGEKSHSAIQKGLQVLERMSHRGAVGADPKTGDGAGILIQMPHEFFEQVSPVQLPPLGKYGSGLVFLPMDKDDCETCEKICEEIIVKENLVLLGWRVVPVDDAIIGKCAKETQPFIKQIFIGDNNQFSARMDFERKLYVVRKQIENAVKKLKLKDKNFLYITNLSSRTFSYKGLLMTDQVRGFFLDLKDERMKSALALVHSRYSTNTFPTWDLAQPFRFLAHNGEINTLRGNMNWMHARESLLKSALFGNDIEKLKPVALEGQSDSATIDNVFELLVLSGRSIEHAMTLLIPGAWEQNKLLDKKVLEFYKYHSCLMEPWDGPAAMAFTDGIRIGALLDRNGLRPARYIVTKTGYVVMSSEVGVLDIDPSDIVHSGRLEPGKIFFIDTEEKRIVEDAEIKEKMASRQKYGEWNQRNTVYIEDLPAPSAAQAIKISKDEIFNLMKAFGYTREDIKAIIKPMAEEGKEPTGSMGSDIPHAILSEKPQVLYNYFKQLFAQVTNPAIDPIREEIVMSLESRIGRQGNILDETEEHALKLRIKHPVLLNSEIEKIKNISVKGMKSKIISILYDAGSLTSFMAAIDRISEEALRAIHEGYTFIILSDRGVAKEKSAIPALLAIGAVHQFLIKKTERTSIGIILESAEPREVHHFALLFGYGADAVNPYLAYETIEILIDSKDIEKTIDDAVENYIEAVEQGILKILSKMGISTLRSYRGAQIFEALGISDELIKKCFTGTPSRIGGATLETIFKEREIIHKDAYSAKQKSFSGLNSGGKYQWKNDGEFHLWNPETIASLQDSVRKNNYGIYKEFAWLINDQSKNPTTLRSLLKFKNQNSLPLSEVEPVDEIVRRFATGAMSFGSISKGAHESMAIAMNRLGGKSNTGEGGENPARFKPLLNGDSARSAIKQVASGRFGVTINYLANADEIQIKIAQGAKPGEGGQLPGHKVSEIIARTRYTTAGVTLISPPPHHDIYSIEDLAQLIFDLKNSNPRARISVKLVSAVGVGTIAAGVAKGHADMFLISGGDGGTGASPKSSITHAGLPWELGISETHQTLVLNDLRGRVRLQTDGQMRTGRDVAVAAILGAEEFGFCTSVLITLGCVMLRHCHLNNCALGVATQDASLEKRFMGKPEYVGHYMIFVAQELREIMASLGIRSVHELIGRTDLLEVDKKILPWKAENIDYSRILYKPKVDETINTKRMTHQNHNIAHVLDQKLIELTSESLEQKKPIRLEMAISNIDRTVGAMLSGGICKRYGENVLPEDMIHCKFRGTAGQSFGAFLTKGVTFELEGLANDYVGKGISGGKIIVYPDKRSTYKPEENILIGNTTFYGAIFGEAYIRGVAGERFCIRNSGLNGVVEGVGDHACEYMTGGKVVILGKTGRNFGAGMSGGIAYVYDGDNSFKEKCNMEMVGFEILEEEDVNSIKTLIANHYKYTSSEKAKFIIDNFIKEQKKFVKVMPTEYKKILEIKALELKKNLTEVSDG</sequence>
<evidence type="ECO:0000256" key="14">
    <source>
        <dbReference type="ARBA" id="ARBA00023014"/>
    </source>
</evidence>
<dbReference type="Proteomes" id="UP000033428">
    <property type="component" value="Unassembled WGS sequence"/>
</dbReference>
<dbReference type="NCBIfam" id="NF008730">
    <property type="entry name" value="PRK11750.1"/>
    <property type="match status" value="1"/>
</dbReference>
<dbReference type="InterPro" id="IPR006982">
    <property type="entry name" value="Glu_synth_centr_N"/>
</dbReference>
<comment type="catalytic activity">
    <reaction evidence="18">
        <text>2 L-glutamate + NADP(+) = L-glutamine + 2-oxoglutarate + NADPH + H(+)</text>
        <dbReference type="Rhea" id="RHEA:15501"/>
        <dbReference type="ChEBI" id="CHEBI:15378"/>
        <dbReference type="ChEBI" id="CHEBI:16810"/>
        <dbReference type="ChEBI" id="CHEBI:29985"/>
        <dbReference type="ChEBI" id="CHEBI:57783"/>
        <dbReference type="ChEBI" id="CHEBI:58349"/>
        <dbReference type="ChEBI" id="CHEBI:58359"/>
        <dbReference type="EC" id="1.4.1.13"/>
    </reaction>
</comment>
<evidence type="ECO:0000256" key="19">
    <source>
        <dbReference type="ARBA" id="ARBA00072108"/>
    </source>
</evidence>
<dbReference type="GO" id="GO:0004355">
    <property type="term" value="F:glutamate synthase (NADPH) activity"/>
    <property type="evidence" value="ECO:0007669"/>
    <property type="project" value="UniProtKB-EC"/>
</dbReference>
<dbReference type="Pfam" id="PF01493">
    <property type="entry name" value="GXGXG"/>
    <property type="match status" value="1"/>
</dbReference>
<evidence type="ECO:0000256" key="2">
    <source>
        <dbReference type="ARBA" id="ARBA00001927"/>
    </source>
</evidence>
<dbReference type="GO" id="GO:0006537">
    <property type="term" value="P:glutamate biosynthetic process"/>
    <property type="evidence" value="ECO:0007669"/>
    <property type="project" value="UniProtKB-KW"/>
</dbReference>
<evidence type="ECO:0000313" key="23">
    <source>
        <dbReference type="Proteomes" id="UP000033428"/>
    </source>
</evidence>
<protein>
    <recommendedName>
        <fullName evidence="19">Glutamate synthase [NADPH] large chain</fullName>
        <ecNumber evidence="5">1.4.1.13</ecNumber>
    </recommendedName>
    <alternativeName>
        <fullName evidence="20">Glutamate synthase subunit alpha</fullName>
    </alternativeName>
</protein>
<comment type="cofactor">
    <cofactor evidence="3">
        <name>FAD</name>
        <dbReference type="ChEBI" id="CHEBI:57692"/>
    </cofactor>
</comment>
<keyword evidence="16" id="KW-0003">3Fe-4S</keyword>
<comment type="pathway">
    <text evidence="17">Amino-acid biosynthesis; L-glutamate biosynthesis via GLT pathway; L-glutamate from 2-oxoglutarate and L-glutamine (NADP(+) route): step 1/1.</text>
</comment>
<comment type="cofactor">
    <cofactor evidence="1">
        <name>FMN</name>
        <dbReference type="ChEBI" id="CHEBI:58210"/>
    </cofactor>
</comment>
<keyword evidence="7" id="KW-0285">Flavoprotein</keyword>
<dbReference type="GO" id="GO:0019676">
    <property type="term" value="P:ammonia assimilation cycle"/>
    <property type="evidence" value="ECO:0007669"/>
    <property type="project" value="TreeGrafter"/>
</dbReference>
<dbReference type="FunFam" id="3.20.20.70:FF:000031">
    <property type="entry name" value="Glutamate synthase 1 [NADH]"/>
    <property type="match status" value="1"/>
</dbReference>
<keyword evidence="8" id="KW-0288">FMN</keyword>
<dbReference type="InterPro" id="IPR036485">
    <property type="entry name" value="Glu_synth_asu_C_sf"/>
</dbReference>
<evidence type="ECO:0000256" key="13">
    <source>
        <dbReference type="ARBA" id="ARBA00023004"/>
    </source>
</evidence>
<proteinExistence type="inferred from homology"/>
<evidence type="ECO:0000256" key="7">
    <source>
        <dbReference type="ARBA" id="ARBA00022630"/>
    </source>
</evidence>
<dbReference type="PANTHER" id="PTHR11938">
    <property type="entry name" value="FAD NADPH DEHYDROGENASE/OXIDOREDUCTASE"/>
    <property type="match status" value="1"/>
</dbReference>
<evidence type="ECO:0000256" key="11">
    <source>
        <dbReference type="ARBA" id="ARBA00022962"/>
    </source>
</evidence>
<dbReference type="InterPro" id="IPR002932">
    <property type="entry name" value="Glu_synthdom"/>
</dbReference>
<dbReference type="SUPFAM" id="SSF56235">
    <property type="entry name" value="N-terminal nucleophile aminohydrolases (Ntn hydrolases)"/>
    <property type="match status" value="1"/>
</dbReference>
<name>A0A0F0CUS0_9BACT</name>
<dbReference type="InterPro" id="IPR013785">
    <property type="entry name" value="Aldolase_TIM"/>
</dbReference>